<dbReference type="CDD" id="cd13138">
    <property type="entry name" value="MATE_yoeA_like"/>
    <property type="match status" value="1"/>
</dbReference>
<dbReference type="InterPro" id="IPR052031">
    <property type="entry name" value="Membrane_Transporter-Flippase"/>
</dbReference>
<comment type="caution">
    <text evidence="8">The sequence shown here is derived from an EMBL/GenBank/DDBJ whole genome shotgun (WGS) entry which is preliminary data.</text>
</comment>
<evidence type="ECO:0000256" key="7">
    <source>
        <dbReference type="SAM" id="Phobius"/>
    </source>
</evidence>
<sequence>MSKKKISRNINLTTGSIAEGLIKFAIPLLLTNFLQQLYNTADLMIVGQFAGKNPMAAVGATGPISNLLIGLFLGLTTGASVIISLYYGSNNREELRKSVGCSYFLGIVSGLGITLVGILTTPLFLKLLDTPPEIAEDAATYMRVFFLGTIPILIYNMGASILRAAGDSKRPFNFLCVSAVVNIVLDLLLVGYLNLSVLGAGLATLGSQVVSAILVTVSLLKTDASYKLRTDEIKLYKEEAKQIFQIGIPTGLQTALLSFTNVVFQAKINSFGSAAIAGIAAEGRIDGFIFMSLQAVALAVTTFAGQNFGARKIERLREGVKVSVIIVIGLSAILSIIAIVFARPLIAMFNSDPIVVDYGADFLKIISLGIWSFGVAETVSGFVRGCGKAMPPMIISLFSICIFRLVAVHFAMPIFNSIRVISVAYPVSYALNMILNLLYYKFGNWRQEVTANAAK</sequence>
<keyword evidence="6 7" id="KW-0472">Membrane</keyword>
<dbReference type="PIRSF" id="PIRSF006603">
    <property type="entry name" value="DinF"/>
    <property type="match status" value="1"/>
</dbReference>
<feature type="transmembrane region" description="Helical" evidence="7">
    <location>
        <begin position="12"/>
        <end position="34"/>
    </location>
</feature>
<feature type="transmembrane region" description="Helical" evidence="7">
    <location>
        <begin position="172"/>
        <end position="193"/>
    </location>
</feature>
<dbReference type="EMBL" id="JBEPMA010000006">
    <property type="protein sequence ID" value="MET3617584.1"/>
    <property type="molecule type" value="Genomic_DNA"/>
</dbReference>
<feature type="transmembrane region" description="Helical" evidence="7">
    <location>
        <begin position="67"/>
        <end position="88"/>
    </location>
</feature>
<accession>A0ABV2JCS5</accession>
<keyword evidence="3" id="KW-1003">Cell membrane</keyword>
<evidence type="ECO:0000256" key="1">
    <source>
        <dbReference type="ARBA" id="ARBA00004651"/>
    </source>
</evidence>
<evidence type="ECO:0000256" key="6">
    <source>
        <dbReference type="ARBA" id="ARBA00023136"/>
    </source>
</evidence>
<feature type="transmembrane region" description="Helical" evidence="7">
    <location>
        <begin position="199"/>
        <end position="220"/>
    </location>
</feature>
<dbReference type="InterPro" id="IPR048279">
    <property type="entry name" value="MdtK-like"/>
</dbReference>
<feature type="transmembrane region" description="Helical" evidence="7">
    <location>
        <begin position="395"/>
        <end position="415"/>
    </location>
</feature>
<gene>
    <name evidence="8" type="ORF">ABID14_001218</name>
</gene>
<keyword evidence="9" id="KW-1185">Reference proteome</keyword>
<evidence type="ECO:0000313" key="8">
    <source>
        <dbReference type="EMBL" id="MET3617584.1"/>
    </source>
</evidence>
<keyword evidence="5 7" id="KW-1133">Transmembrane helix</keyword>
<keyword evidence="2" id="KW-0813">Transport</keyword>
<evidence type="ECO:0000256" key="3">
    <source>
        <dbReference type="ARBA" id="ARBA00022475"/>
    </source>
</evidence>
<reference evidence="8 9" key="1">
    <citation type="submission" date="2024-06" db="EMBL/GenBank/DDBJ databases">
        <title>Genomic Encyclopedia of Type Strains, Phase IV (KMG-IV): sequencing the most valuable type-strain genomes for metagenomic binning, comparative biology and taxonomic classification.</title>
        <authorList>
            <person name="Goeker M."/>
        </authorList>
    </citation>
    <scope>NUCLEOTIDE SEQUENCE [LARGE SCALE GENOMIC DNA]</scope>
    <source>
        <strain evidence="8 9">DSM 21460</strain>
    </source>
</reference>
<dbReference type="InterPro" id="IPR002528">
    <property type="entry name" value="MATE_fam"/>
</dbReference>
<evidence type="ECO:0000256" key="2">
    <source>
        <dbReference type="ARBA" id="ARBA00022448"/>
    </source>
</evidence>
<comment type="subcellular location">
    <subcellularLocation>
        <location evidence="1">Cell membrane</location>
        <topology evidence="1">Multi-pass membrane protein</topology>
    </subcellularLocation>
</comment>
<feature type="transmembrane region" description="Helical" evidence="7">
    <location>
        <begin position="421"/>
        <end position="440"/>
    </location>
</feature>
<feature type="transmembrane region" description="Helical" evidence="7">
    <location>
        <begin position="322"/>
        <end position="342"/>
    </location>
</feature>
<dbReference type="PANTHER" id="PTHR43549:SF3">
    <property type="entry name" value="MULTIDRUG RESISTANCE PROTEIN YPNP-RELATED"/>
    <property type="match status" value="1"/>
</dbReference>
<dbReference type="Pfam" id="PF01554">
    <property type="entry name" value="MatE"/>
    <property type="match status" value="2"/>
</dbReference>
<evidence type="ECO:0000256" key="5">
    <source>
        <dbReference type="ARBA" id="ARBA00022989"/>
    </source>
</evidence>
<feature type="transmembrane region" description="Helical" evidence="7">
    <location>
        <begin position="362"/>
        <end position="383"/>
    </location>
</feature>
<name>A0ABV2JCS5_9FIRM</name>
<proteinExistence type="predicted"/>
<evidence type="ECO:0000256" key="4">
    <source>
        <dbReference type="ARBA" id="ARBA00022692"/>
    </source>
</evidence>
<dbReference type="Proteomes" id="UP001549162">
    <property type="component" value="Unassembled WGS sequence"/>
</dbReference>
<feature type="transmembrane region" description="Helical" evidence="7">
    <location>
        <begin position="144"/>
        <end position="165"/>
    </location>
</feature>
<evidence type="ECO:0000313" key="9">
    <source>
        <dbReference type="Proteomes" id="UP001549162"/>
    </source>
</evidence>
<dbReference type="NCBIfam" id="TIGR00797">
    <property type="entry name" value="matE"/>
    <property type="match status" value="1"/>
</dbReference>
<dbReference type="PANTHER" id="PTHR43549">
    <property type="entry name" value="MULTIDRUG RESISTANCE PROTEIN YPNP-RELATED"/>
    <property type="match status" value="1"/>
</dbReference>
<feature type="transmembrane region" description="Helical" evidence="7">
    <location>
        <begin position="100"/>
        <end position="124"/>
    </location>
</feature>
<keyword evidence="4 7" id="KW-0812">Transmembrane</keyword>
<organism evidence="8 9">
    <name type="scientific">Peptoniphilus olsenii</name>
    <dbReference type="NCBI Taxonomy" id="411570"/>
    <lineage>
        <taxon>Bacteria</taxon>
        <taxon>Bacillati</taxon>
        <taxon>Bacillota</taxon>
        <taxon>Tissierellia</taxon>
        <taxon>Tissierellales</taxon>
        <taxon>Peptoniphilaceae</taxon>
        <taxon>Peptoniphilus</taxon>
    </lineage>
</organism>
<dbReference type="RefSeq" id="WP_354368180.1">
    <property type="nucleotide sequence ID" value="NZ_JBEPMA010000006.1"/>
</dbReference>
<protein>
    <submittedName>
        <fullName evidence="8">MATE family efflux protein</fullName>
    </submittedName>
</protein>